<keyword evidence="3" id="KW-0812">Transmembrane</keyword>
<dbReference type="PANTHER" id="PTHR31571:SF1">
    <property type="entry name" value="ALTERED INHERITANCE OF MITOCHONDRIA PROTEIN 6"/>
    <property type="match status" value="1"/>
</dbReference>
<reference evidence="4 5" key="1">
    <citation type="submission" date="2018-06" db="EMBL/GenBank/DDBJ databases">
        <title>A transcriptomic atlas of mushroom development highlights an independent origin of complex multicellularity.</title>
        <authorList>
            <consortium name="DOE Joint Genome Institute"/>
            <person name="Krizsan K."/>
            <person name="Almasi E."/>
            <person name="Merenyi Z."/>
            <person name="Sahu N."/>
            <person name="Viragh M."/>
            <person name="Koszo T."/>
            <person name="Mondo S."/>
            <person name="Kiss B."/>
            <person name="Balint B."/>
            <person name="Kues U."/>
            <person name="Barry K."/>
            <person name="Hegedus J.C."/>
            <person name="Henrissat B."/>
            <person name="Johnson J."/>
            <person name="Lipzen A."/>
            <person name="Ohm R."/>
            <person name="Nagy I."/>
            <person name="Pangilinan J."/>
            <person name="Yan J."/>
            <person name="Xiong Y."/>
            <person name="Grigoriev I.V."/>
            <person name="Hibbett D.S."/>
            <person name="Nagy L.G."/>
        </authorList>
    </citation>
    <scope>NUCLEOTIDE SEQUENCE [LARGE SCALE GENOMIC DNA]</scope>
    <source>
        <strain evidence="4 5">SZMC22713</strain>
    </source>
</reference>
<proteinExistence type="inferred from homology"/>
<protein>
    <recommendedName>
        <fullName evidence="2">Altered inheritance of mitochondria protein 6</fullName>
    </recommendedName>
</protein>
<dbReference type="VEuPathDB" id="FungiDB:BD410DRAFT_711393"/>
<feature type="transmembrane region" description="Helical" evidence="3">
    <location>
        <begin position="29"/>
        <end position="50"/>
    </location>
</feature>
<dbReference type="InterPro" id="IPR017946">
    <property type="entry name" value="PLC-like_Pdiesterase_TIM-brl"/>
</dbReference>
<dbReference type="STRING" id="50990.A0A4Y7QLN3"/>
<dbReference type="InterPro" id="IPR051236">
    <property type="entry name" value="HAT_RTT109-like"/>
</dbReference>
<evidence type="ECO:0000256" key="2">
    <source>
        <dbReference type="ARBA" id="ARBA00014286"/>
    </source>
</evidence>
<keyword evidence="5" id="KW-1185">Reference proteome</keyword>
<gene>
    <name evidence="4" type="ORF">BD410DRAFT_711393</name>
</gene>
<sequence>MSKTSPHTKIGYLTANTLRSPAWIPSIPATILSSGFLFALAAALLSILGVSSQPTINDQIALLQKSNSPLLRYPTQLTQNLVPKPIHSHNDYWRDVPLLTALSFGVASVEADVFLINGSLFVGHELAALTPARTFDSLYVQPLVKLLAAQNPKDAFTVNSTKPNGVFDTASDIPLQLLVDIKTDGVETLPVVLKALEPLRSRGYLTTFANGTLTTSTITVVGTGNTPLEQVKALDPRDYFFDAPLTQLNDPSLNTTWDATISPLASTDYATAVGWNGLGNISDSQRANIIKFVGDAHQRGIAARFWDTPGWPVNARTNIWRELLANGADWLNADDLEAASQF</sequence>
<dbReference type="CDD" id="cd08577">
    <property type="entry name" value="PI-PLCc_GDPD_SF_unchar3"/>
    <property type="match status" value="1"/>
</dbReference>
<dbReference type="InterPro" id="IPR039559">
    <property type="entry name" value="AIM6_PI-PLC-like_dom"/>
</dbReference>
<dbReference type="AlphaFoldDB" id="A0A4Y7QLN3"/>
<dbReference type="GO" id="GO:0006629">
    <property type="term" value="P:lipid metabolic process"/>
    <property type="evidence" value="ECO:0007669"/>
    <property type="project" value="InterPro"/>
</dbReference>
<name>A0A4Y7QLN3_9AGAM</name>
<organism evidence="4 5">
    <name type="scientific">Rickenella mellea</name>
    <dbReference type="NCBI Taxonomy" id="50990"/>
    <lineage>
        <taxon>Eukaryota</taxon>
        <taxon>Fungi</taxon>
        <taxon>Dikarya</taxon>
        <taxon>Basidiomycota</taxon>
        <taxon>Agaricomycotina</taxon>
        <taxon>Agaricomycetes</taxon>
        <taxon>Hymenochaetales</taxon>
        <taxon>Rickenellaceae</taxon>
        <taxon>Rickenella</taxon>
    </lineage>
</organism>
<dbReference type="EMBL" id="ML170157">
    <property type="protein sequence ID" value="TDL28315.1"/>
    <property type="molecule type" value="Genomic_DNA"/>
</dbReference>
<evidence type="ECO:0000256" key="1">
    <source>
        <dbReference type="ARBA" id="ARBA00008858"/>
    </source>
</evidence>
<dbReference type="Proteomes" id="UP000294933">
    <property type="component" value="Unassembled WGS sequence"/>
</dbReference>
<accession>A0A4Y7QLN3</accession>
<evidence type="ECO:0000256" key="3">
    <source>
        <dbReference type="SAM" id="Phobius"/>
    </source>
</evidence>
<comment type="similarity">
    <text evidence="1">Belongs to the AIM6 family.</text>
</comment>
<dbReference type="OrthoDB" id="4153866at2759"/>
<dbReference type="GO" id="GO:0008081">
    <property type="term" value="F:phosphoric diester hydrolase activity"/>
    <property type="evidence" value="ECO:0007669"/>
    <property type="project" value="InterPro"/>
</dbReference>
<dbReference type="PANTHER" id="PTHR31571">
    <property type="entry name" value="ALTERED INHERITANCE OF MITOCHONDRIA PROTEIN 6"/>
    <property type="match status" value="1"/>
</dbReference>
<evidence type="ECO:0000313" key="5">
    <source>
        <dbReference type="Proteomes" id="UP000294933"/>
    </source>
</evidence>
<evidence type="ECO:0000313" key="4">
    <source>
        <dbReference type="EMBL" id="TDL28315.1"/>
    </source>
</evidence>
<dbReference type="SUPFAM" id="SSF51695">
    <property type="entry name" value="PLC-like phosphodiesterases"/>
    <property type="match status" value="1"/>
</dbReference>
<keyword evidence="3" id="KW-1133">Transmembrane helix</keyword>
<keyword evidence="3" id="KW-0472">Membrane</keyword>